<evidence type="ECO:0000313" key="2">
    <source>
        <dbReference type="EMBL" id="CAJ0596286.1"/>
    </source>
</evidence>
<evidence type="ECO:0000256" key="1">
    <source>
        <dbReference type="SAM" id="Phobius"/>
    </source>
</evidence>
<proteinExistence type="predicted"/>
<name>A0AA36M3G6_CYLNA</name>
<protein>
    <submittedName>
        <fullName evidence="2">Uncharacterized protein</fullName>
    </submittedName>
</protein>
<dbReference type="AlphaFoldDB" id="A0AA36M3G6"/>
<keyword evidence="3" id="KW-1185">Reference proteome</keyword>
<keyword evidence="1" id="KW-0812">Transmembrane</keyword>
<keyword evidence="1" id="KW-1133">Transmembrane helix</keyword>
<dbReference type="Proteomes" id="UP001176961">
    <property type="component" value="Unassembled WGS sequence"/>
</dbReference>
<evidence type="ECO:0000313" key="3">
    <source>
        <dbReference type="Proteomes" id="UP001176961"/>
    </source>
</evidence>
<sequence>MRRFPLPRLRKRLQLEKLEHLLLYKIWIAMIRTMSTTNLETSNTLMAIILMAIILLIHIKTVHTLLQIQMNNLAKQKLEES</sequence>
<accession>A0AA36M3G6</accession>
<keyword evidence="1" id="KW-0472">Membrane</keyword>
<gene>
    <name evidence="2" type="ORF">CYNAS_LOCUS8269</name>
</gene>
<feature type="transmembrane region" description="Helical" evidence="1">
    <location>
        <begin position="21"/>
        <end position="39"/>
    </location>
</feature>
<reference evidence="2" key="1">
    <citation type="submission" date="2023-07" db="EMBL/GenBank/DDBJ databases">
        <authorList>
            <consortium name="CYATHOMIX"/>
        </authorList>
    </citation>
    <scope>NUCLEOTIDE SEQUENCE</scope>
    <source>
        <strain evidence="2">N/A</strain>
    </source>
</reference>
<comment type="caution">
    <text evidence="2">The sequence shown here is derived from an EMBL/GenBank/DDBJ whole genome shotgun (WGS) entry which is preliminary data.</text>
</comment>
<dbReference type="EMBL" id="CATQJL010000112">
    <property type="protein sequence ID" value="CAJ0596286.1"/>
    <property type="molecule type" value="Genomic_DNA"/>
</dbReference>
<feature type="transmembrane region" description="Helical" evidence="1">
    <location>
        <begin position="45"/>
        <end position="66"/>
    </location>
</feature>
<organism evidence="2 3">
    <name type="scientific">Cylicocyclus nassatus</name>
    <name type="common">Nematode worm</name>
    <dbReference type="NCBI Taxonomy" id="53992"/>
    <lineage>
        <taxon>Eukaryota</taxon>
        <taxon>Metazoa</taxon>
        <taxon>Ecdysozoa</taxon>
        <taxon>Nematoda</taxon>
        <taxon>Chromadorea</taxon>
        <taxon>Rhabditida</taxon>
        <taxon>Rhabditina</taxon>
        <taxon>Rhabditomorpha</taxon>
        <taxon>Strongyloidea</taxon>
        <taxon>Strongylidae</taxon>
        <taxon>Cylicocyclus</taxon>
    </lineage>
</organism>